<dbReference type="GO" id="GO:0006629">
    <property type="term" value="P:lipid metabolic process"/>
    <property type="evidence" value="ECO:0007669"/>
    <property type="project" value="TreeGrafter"/>
</dbReference>
<keyword evidence="5" id="KW-1185">Reference proteome</keyword>
<feature type="chain" id="PRO_5028853626" evidence="2">
    <location>
        <begin position="23"/>
        <end position="593"/>
    </location>
</feature>
<dbReference type="Pfam" id="PF18647">
    <property type="entry name" value="Fungal_lectin_2"/>
    <property type="match status" value="1"/>
</dbReference>
<evidence type="ECO:0000313" key="4">
    <source>
        <dbReference type="EMBL" id="KAF2865137.1"/>
    </source>
</evidence>
<proteinExistence type="predicted"/>
<feature type="region of interest" description="Disordered" evidence="1">
    <location>
        <begin position="333"/>
        <end position="382"/>
    </location>
</feature>
<evidence type="ECO:0000259" key="3">
    <source>
        <dbReference type="Pfam" id="PF13472"/>
    </source>
</evidence>
<feature type="compositionally biased region" description="Basic and acidic residues" evidence="1">
    <location>
        <begin position="370"/>
        <end position="382"/>
    </location>
</feature>
<dbReference type="InterPro" id="IPR013830">
    <property type="entry name" value="SGNH_hydro"/>
</dbReference>
<dbReference type="PANTHER" id="PTHR37981">
    <property type="entry name" value="LIPASE 2"/>
    <property type="match status" value="1"/>
</dbReference>
<dbReference type="Proteomes" id="UP000481861">
    <property type="component" value="Unassembled WGS sequence"/>
</dbReference>
<sequence length="593" mass="65434">MKLHSQYAHWAILTIGLPSIYASPTVKRENGKYRYVGMGDSFAAGIGVGQVESTPGASDCSRYTGGYPNRIQEQINATDYQFIACSGAVGEDIIEKQIPQLHDKYDLITVSAGGNDVLFSGVLKACLYLPKPEADCIAALVAAEEKINNELTGNTNKLLNALGPYLSDQGIIVWTLYAEFFEVSPEPCNSQSWCLVEPRDGYCSHVTVGLRTEFNRLVAKASQIIKDVVQQWSGRKAYAADWNEHVMSSNGQLCEAGSGDRIDDESNRGLAFIRQNIGQHYYVPGEKREIEALEARDLLGLPDTIMQNFHPNEVGVLMQVTAVLEHVLPQKAKIDGTGNSHKGACKRRTSAAAPSSTQSPTESPSASPTPKEDKVDCLSPHKNEGGARHMYLSRNALVNQVDKFCAEIDGKSDNLQRTYDEDQYVGVIFYLETIDNAISKDECKEKLMKVVDCKYESNTANPMDWKYGGRIETEKYNLQVEASGDRTVNRYASDDHSPLQKPVAKCNWGYKVFYDDFTISGAGFLDGGWGKDMQKNIDSCAGGSLENWKFDYHNKPDGEGFEWKASGTTIIGKGHCFGNAVRSFANLPDFECD</sequence>
<reference evidence="4 5" key="1">
    <citation type="submission" date="2020-01" db="EMBL/GenBank/DDBJ databases">
        <authorList>
            <consortium name="DOE Joint Genome Institute"/>
            <person name="Haridas S."/>
            <person name="Albert R."/>
            <person name="Binder M."/>
            <person name="Bloem J."/>
            <person name="Labutti K."/>
            <person name="Salamov A."/>
            <person name="Andreopoulos B."/>
            <person name="Baker S.E."/>
            <person name="Barry K."/>
            <person name="Bills G."/>
            <person name="Bluhm B.H."/>
            <person name="Cannon C."/>
            <person name="Castanera R."/>
            <person name="Culley D.E."/>
            <person name="Daum C."/>
            <person name="Ezra D."/>
            <person name="Gonzalez J.B."/>
            <person name="Henrissat B."/>
            <person name="Kuo A."/>
            <person name="Liang C."/>
            <person name="Lipzen A."/>
            <person name="Lutzoni F."/>
            <person name="Magnuson J."/>
            <person name="Mondo S."/>
            <person name="Nolan M."/>
            <person name="Ohm R."/>
            <person name="Pangilinan J."/>
            <person name="Park H.-J.H."/>
            <person name="Ramirez L."/>
            <person name="Alfaro M."/>
            <person name="Sun H."/>
            <person name="Tritt A."/>
            <person name="Yoshinaga Y."/>
            <person name="Zwiers L.-H.L."/>
            <person name="Turgeon B.G."/>
            <person name="Goodwin S.B."/>
            <person name="Spatafora J.W."/>
            <person name="Crous P.W."/>
            <person name="Grigoriev I.V."/>
        </authorList>
    </citation>
    <scope>NUCLEOTIDE SEQUENCE [LARGE SCALE GENOMIC DNA]</scope>
    <source>
        <strain evidence="4 5">CBS 611.86</strain>
    </source>
</reference>
<gene>
    <name evidence="4" type="ORF">BDV95DRAFT_262468</name>
</gene>
<feature type="domain" description="SGNH hydrolase-type esterase" evidence="3">
    <location>
        <begin position="38"/>
        <end position="126"/>
    </location>
</feature>
<evidence type="ECO:0000256" key="2">
    <source>
        <dbReference type="SAM" id="SignalP"/>
    </source>
</evidence>
<feature type="compositionally biased region" description="Low complexity" evidence="1">
    <location>
        <begin position="350"/>
        <end position="369"/>
    </location>
</feature>
<name>A0A7C8HYJ5_9PLEO</name>
<dbReference type="InterPro" id="IPR037460">
    <property type="entry name" value="SEST-like"/>
</dbReference>
<dbReference type="InterPro" id="IPR036514">
    <property type="entry name" value="SGNH_hydro_sf"/>
</dbReference>
<keyword evidence="2" id="KW-0732">Signal</keyword>
<accession>A0A7C8HYJ5</accession>
<dbReference type="SUPFAM" id="SSF52266">
    <property type="entry name" value="SGNH hydrolase"/>
    <property type="match status" value="1"/>
</dbReference>
<keyword evidence="4" id="KW-0378">Hydrolase</keyword>
<dbReference type="CDD" id="cd01823">
    <property type="entry name" value="SEST_like"/>
    <property type="match status" value="1"/>
</dbReference>
<feature type="signal peptide" evidence="2">
    <location>
        <begin position="1"/>
        <end position="22"/>
    </location>
</feature>
<dbReference type="OrthoDB" id="21678at2759"/>
<protein>
    <submittedName>
        <fullName evidence="4">SGNH hydrolase-type esterase domain-containing protein</fullName>
    </submittedName>
</protein>
<dbReference type="Pfam" id="PF13472">
    <property type="entry name" value="Lipase_GDSL_2"/>
    <property type="match status" value="1"/>
</dbReference>
<evidence type="ECO:0000256" key="1">
    <source>
        <dbReference type="SAM" id="MobiDB-lite"/>
    </source>
</evidence>
<comment type="caution">
    <text evidence="4">The sequence shown here is derived from an EMBL/GenBank/DDBJ whole genome shotgun (WGS) entry which is preliminary data.</text>
</comment>
<evidence type="ECO:0000313" key="5">
    <source>
        <dbReference type="Proteomes" id="UP000481861"/>
    </source>
</evidence>
<dbReference type="EMBL" id="JAADJZ010000036">
    <property type="protein sequence ID" value="KAF2865137.1"/>
    <property type="molecule type" value="Genomic_DNA"/>
</dbReference>
<dbReference type="Gene3D" id="3.40.50.1110">
    <property type="entry name" value="SGNH hydrolase"/>
    <property type="match status" value="1"/>
</dbReference>
<dbReference type="AlphaFoldDB" id="A0A7C8HYJ5"/>
<dbReference type="PANTHER" id="PTHR37981:SF1">
    <property type="entry name" value="SGNH HYDROLASE-TYPE ESTERASE DOMAIN-CONTAINING PROTEIN"/>
    <property type="match status" value="1"/>
</dbReference>
<dbReference type="GO" id="GO:0016788">
    <property type="term" value="F:hydrolase activity, acting on ester bonds"/>
    <property type="evidence" value="ECO:0007669"/>
    <property type="project" value="InterPro"/>
</dbReference>
<organism evidence="4 5">
    <name type="scientific">Massariosphaeria phaeospora</name>
    <dbReference type="NCBI Taxonomy" id="100035"/>
    <lineage>
        <taxon>Eukaryota</taxon>
        <taxon>Fungi</taxon>
        <taxon>Dikarya</taxon>
        <taxon>Ascomycota</taxon>
        <taxon>Pezizomycotina</taxon>
        <taxon>Dothideomycetes</taxon>
        <taxon>Pleosporomycetidae</taxon>
        <taxon>Pleosporales</taxon>
        <taxon>Pleosporales incertae sedis</taxon>
        <taxon>Massariosphaeria</taxon>
    </lineage>
</organism>